<protein>
    <recommendedName>
        <fullName evidence="4">Alpha-galactosidase</fullName>
        <ecNumber evidence="4">3.2.1.-</ecNumber>
    </recommendedName>
</protein>
<keyword evidence="2 4" id="KW-0378">Hydrolase</keyword>
<dbReference type="PhylomeDB" id="G4VLD8"/>
<dbReference type="WBParaSite" id="Smp_186710.1">
    <property type="protein sequence ID" value="Smp_186710.1"/>
    <property type="gene ID" value="Smp_186710"/>
</dbReference>
<keyword evidence="3 4" id="KW-0326">Glycosidase</keyword>
<comment type="subunit">
    <text evidence="4">Homodimer.</text>
</comment>
<evidence type="ECO:0000256" key="4">
    <source>
        <dbReference type="RuleBase" id="RU361168"/>
    </source>
</evidence>
<dbReference type="InterPro" id="IPR017853">
    <property type="entry name" value="GH"/>
</dbReference>
<dbReference type="EC" id="3.2.1.-" evidence="4"/>
<evidence type="ECO:0000313" key="7">
    <source>
        <dbReference type="WBParaSite" id="Smp_186710.1"/>
    </source>
</evidence>
<dbReference type="InParanoid" id="G4VLD8"/>
<dbReference type="InterPro" id="IPR002241">
    <property type="entry name" value="Glyco_hydro_27"/>
</dbReference>
<dbReference type="Gene3D" id="3.20.20.70">
    <property type="entry name" value="Aldolase class I"/>
    <property type="match status" value="1"/>
</dbReference>
<sequence>MFTLLTIVSGVVILTLNSVMCLDNGLARTPPMGWNSWLAIDCQVDCVNYPNNCLNENVIKRTADKLVSDGWRDLGYKYVIIDDCWLSRLRDPKTVRLMPDPSRFPSGMKCLANYLHSKNLLFGITIGYGSGTCSGYLGSMDAINICWR</sequence>
<dbReference type="InterPro" id="IPR000111">
    <property type="entry name" value="Glyco_hydro_27/36_CS"/>
</dbReference>
<keyword evidence="6" id="KW-1185">Reference proteome</keyword>
<dbReference type="InterPro" id="IPR013785">
    <property type="entry name" value="Aldolase_TIM"/>
</dbReference>
<evidence type="ECO:0000256" key="2">
    <source>
        <dbReference type="ARBA" id="ARBA00022801"/>
    </source>
</evidence>
<feature type="chain" id="PRO_5030172015" description="Alpha-galactosidase" evidence="5">
    <location>
        <begin position="22"/>
        <end position="148"/>
    </location>
</feature>
<dbReference type="Proteomes" id="UP000008854">
    <property type="component" value="Unassembled WGS sequence"/>
</dbReference>
<keyword evidence="4" id="KW-1015">Disulfide bond</keyword>
<evidence type="ECO:0000256" key="3">
    <source>
        <dbReference type="ARBA" id="ARBA00023295"/>
    </source>
</evidence>
<reference evidence="6" key="1">
    <citation type="journal article" date="2012" name="PLoS Negl. Trop. Dis.">
        <title>A systematically improved high quality genome and transcriptome of the human blood fluke Schistosoma mansoni.</title>
        <authorList>
            <person name="Protasio A.V."/>
            <person name="Tsai I.J."/>
            <person name="Babbage A."/>
            <person name="Nichol S."/>
            <person name="Hunt M."/>
            <person name="Aslett M.A."/>
            <person name="De Silva N."/>
            <person name="Velarde G.S."/>
            <person name="Anderson T.J."/>
            <person name="Clark R.C."/>
            <person name="Davidson C."/>
            <person name="Dillon G.P."/>
            <person name="Holroyd N.E."/>
            <person name="LoVerde P.T."/>
            <person name="Lloyd C."/>
            <person name="McQuillan J."/>
            <person name="Oliveira G."/>
            <person name="Otto T.D."/>
            <person name="Parker-Manuel S.J."/>
            <person name="Quail M.A."/>
            <person name="Wilson R.A."/>
            <person name="Zerlotini A."/>
            <person name="Dunne D.W."/>
            <person name="Berriman M."/>
        </authorList>
    </citation>
    <scope>NUCLEOTIDE SEQUENCE [LARGE SCALE GENOMIC DNA]</scope>
    <source>
        <strain evidence="6">Puerto Rican</strain>
    </source>
</reference>
<accession>G4VLD8</accession>
<evidence type="ECO:0000256" key="5">
    <source>
        <dbReference type="SAM" id="SignalP"/>
    </source>
</evidence>
<dbReference type="GO" id="GO:0005737">
    <property type="term" value="C:cytoplasm"/>
    <property type="evidence" value="ECO:0007669"/>
    <property type="project" value="TreeGrafter"/>
</dbReference>
<proteinExistence type="inferred from homology"/>
<organism evidence="6 7">
    <name type="scientific">Schistosoma mansoni</name>
    <name type="common">Blood fluke</name>
    <dbReference type="NCBI Taxonomy" id="6183"/>
    <lineage>
        <taxon>Eukaryota</taxon>
        <taxon>Metazoa</taxon>
        <taxon>Spiralia</taxon>
        <taxon>Lophotrochozoa</taxon>
        <taxon>Platyhelminthes</taxon>
        <taxon>Trematoda</taxon>
        <taxon>Digenea</taxon>
        <taxon>Strigeidida</taxon>
        <taxon>Schistosomatoidea</taxon>
        <taxon>Schistosomatidae</taxon>
        <taxon>Schistosoma</taxon>
    </lineage>
</organism>
<dbReference type="RefSeq" id="XP_018652892.1">
    <property type="nucleotide sequence ID" value="XM_018797895.1"/>
</dbReference>
<dbReference type="PROSITE" id="PS00512">
    <property type="entry name" value="ALPHA_GALACTOSIDASE"/>
    <property type="match status" value="1"/>
</dbReference>
<feature type="signal peptide" evidence="5">
    <location>
        <begin position="1"/>
        <end position="21"/>
    </location>
</feature>
<dbReference type="GeneID" id="8342291"/>
<dbReference type="GO" id="GO:0016139">
    <property type="term" value="P:glycoside catabolic process"/>
    <property type="evidence" value="ECO:0007669"/>
    <property type="project" value="TreeGrafter"/>
</dbReference>
<evidence type="ECO:0000313" key="6">
    <source>
        <dbReference type="Proteomes" id="UP000008854"/>
    </source>
</evidence>
<dbReference type="PRINTS" id="PR00740">
    <property type="entry name" value="GLHYDRLASE27"/>
</dbReference>
<dbReference type="eggNOG" id="KOG2366">
    <property type="taxonomic scope" value="Eukaryota"/>
</dbReference>
<dbReference type="PANTHER" id="PTHR11452:SF83">
    <property type="entry name" value="ALPHA-GALACTOSIDASE"/>
    <property type="match status" value="1"/>
</dbReference>
<evidence type="ECO:0000256" key="1">
    <source>
        <dbReference type="ARBA" id="ARBA00009743"/>
    </source>
</evidence>
<dbReference type="CTD" id="8342291"/>
<dbReference type="AlphaFoldDB" id="G4VLD8"/>
<comment type="similarity">
    <text evidence="1 4">Belongs to the glycosyl hydrolase 27 family.</text>
</comment>
<keyword evidence="5" id="KW-0732">Signal</keyword>
<dbReference type="GO" id="GO:0009311">
    <property type="term" value="P:oligosaccharide metabolic process"/>
    <property type="evidence" value="ECO:0007669"/>
    <property type="project" value="TreeGrafter"/>
</dbReference>
<reference evidence="7" key="2">
    <citation type="submission" date="2018-12" db="UniProtKB">
        <authorList>
            <consortium name="WormBaseParasite"/>
        </authorList>
    </citation>
    <scope>IDENTIFICATION</scope>
    <source>
        <strain evidence="7">Puerto Rican</strain>
    </source>
</reference>
<dbReference type="OrthoDB" id="5795902at2759"/>
<dbReference type="GO" id="GO:0004557">
    <property type="term" value="F:alpha-galactosidase activity"/>
    <property type="evidence" value="ECO:0007669"/>
    <property type="project" value="TreeGrafter"/>
</dbReference>
<dbReference type="KEGG" id="smm:Smp_186710"/>
<dbReference type="Pfam" id="PF16499">
    <property type="entry name" value="Melibiase_2"/>
    <property type="match status" value="1"/>
</dbReference>
<dbReference type="HOGENOM" id="CLU_013093_4_2_1"/>
<dbReference type="SUPFAM" id="SSF51445">
    <property type="entry name" value="(Trans)glycosidases"/>
    <property type="match status" value="1"/>
</dbReference>
<name>G4VLD8_SCHMA</name>
<dbReference type="PANTHER" id="PTHR11452">
    <property type="entry name" value="ALPHA-GALACTOSIDASE/ALPHA-N-ACETYLGALACTOSAMINIDASE"/>
    <property type="match status" value="1"/>
</dbReference>